<evidence type="ECO:0000256" key="2">
    <source>
        <dbReference type="ARBA" id="ARBA00008467"/>
    </source>
</evidence>
<protein>
    <submittedName>
        <fullName evidence="6">Beta-ketoacyl synthase N-terminal-like domain-containing protein</fullName>
    </submittedName>
</protein>
<dbReference type="InterPro" id="IPR000794">
    <property type="entry name" value="Beta-ketoacyl_synthase"/>
</dbReference>
<dbReference type="Pfam" id="PF02801">
    <property type="entry name" value="Ketoacyl-synt_C"/>
    <property type="match status" value="1"/>
</dbReference>
<dbReference type="RefSeq" id="WP_194215031.1">
    <property type="nucleotide sequence ID" value="NZ_CP061205.1"/>
</dbReference>
<dbReference type="CDD" id="cd00834">
    <property type="entry name" value="KAS_I_II"/>
    <property type="match status" value="1"/>
</dbReference>
<dbReference type="EMBL" id="JBHRSL010000004">
    <property type="protein sequence ID" value="MFC3051549.1"/>
    <property type="molecule type" value="Genomic_DNA"/>
</dbReference>
<gene>
    <name evidence="6" type="ORF">ACFOKA_06525</name>
</gene>
<accession>A0ABV7D3E5</accession>
<dbReference type="SUPFAM" id="SSF53901">
    <property type="entry name" value="Thiolase-like"/>
    <property type="match status" value="2"/>
</dbReference>
<comment type="similarity">
    <text evidence="2 4">Belongs to the thiolase-like superfamily. Beta-ketoacyl-ACP synthases family.</text>
</comment>
<evidence type="ECO:0000259" key="5">
    <source>
        <dbReference type="PROSITE" id="PS52004"/>
    </source>
</evidence>
<dbReference type="Pfam" id="PF00109">
    <property type="entry name" value="ketoacyl-synt"/>
    <property type="match status" value="1"/>
</dbReference>
<proteinExistence type="inferred from homology"/>
<dbReference type="InterPro" id="IPR020841">
    <property type="entry name" value="PKS_Beta-ketoAc_synthase_dom"/>
</dbReference>
<comment type="pathway">
    <text evidence="1">Lipid metabolism; fatty acid biosynthesis.</text>
</comment>
<organism evidence="6 7">
    <name type="scientific">Kordiimonas pumila</name>
    <dbReference type="NCBI Taxonomy" id="2161677"/>
    <lineage>
        <taxon>Bacteria</taxon>
        <taxon>Pseudomonadati</taxon>
        <taxon>Pseudomonadota</taxon>
        <taxon>Alphaproteobacteria</taxon>
        <taxon>Kordiimonadales</taxon>
        <taxon>Kordiimonadaceae</taxon>
        <taxon>Kordiimonas</taxon>
    </lineage>
</organism>
<dbReference type="InterPro" id="IPR014031">
    <property type="entry name" value="Ketoacyl_synth_C"/>
</dbReference>
<evidence type="ECO:0000256" key="1">
    <source>
        <dbReference type="ARBA" id="ARBA00005194"/>
    </source>
</evidence>
<keyword evidence="7" id="KW-1185">Reference proteome</keyword>
<dbReference type="PROSITE" id="PS52004">
    <property type="entry name" value="KS3_2"/>
    <property type="match status" value="1"/>
</dbReference>
<dbReference type="SMART" id="SM00825">
    <property type="entry name" value="PKS_KS"/>
    <property type="match status" value="1"/>
</dbReference>
<comment type="caution">
    <text evidence="6">The sequence shown here is derived from an EMBL/GenBank/DDBJ whole genome shotgun (WGS) entry which is preliminary data.</text>
</comment>
<evidence type="ECO:0000256" key="3">
    <source>
        <dbReference type="ARBA" id="ARBA00022679"/>
    </source>
</evidence>
<keyword evidence="3 4" id="KW-0808">Transferase</keyword>
<reference evidence="7" key="1">
    <citation type="journal article" date="2019" name="Int. J. Syst. Evol. Microbiol.">
        <title>The Global Catalogue of Microorganisms (GCM) 10K type strain sequencing project: providing services to taxonomists for standard genome sequencing and annotation.</title>
        <authorList>
            <consortium name="The Broad Institute Genomics Platform"/>
            <consortium name="The Broad Institute Genome Sequencing Center for Infectious Disease"/>
            <person name="Wu L."/>
            <person name="Ma J."/>
        </authorList>
    </citation>
    <scope>NUCLEOTIDE SEQUENCE [LARGE SCALE GENOMIC DNA]</scope>
    <source>
        <strain evidence="7">KCTC 62164</strain>
    </source>
</reference>
<evidence type="ECO:0000313" key="7">
    <source>
        <dbReference type="Proteomes" id="UP001595444"/>
    </source>
</evidence>
<feature type="domain" description="Ketosynthase family 3 (KS3)" evidence="5">
    <location>
        <begin position="8"/>
        <end position="407"/>
    </location>
</feature>
<name>A0ABV7D3E5_9PROT</name>
<evidence type="ECO:0000256" key="4">
    <source>
        <dbReference type="RuleBase" id="RU003694"/>
    </source>
</evidence>
<dbReference type="Proteomes" id="UP001595444">
    <property type="component" value="Unassembled WGS sequence"/>
</dbReference>
<dbReference type="PROSITE" id="PS51257">
    <property type="entry name" value="PROKAR_LIPOPROTEIN"/>
    <property type="match status" value="1"/>
</dbReference>
<dbReference type="PANTHER" id="PTHR11712:SF336">
    <property type="entry name" value="3-OXOACYL-[ACYL-CARRIER-PROTEIN] SYNTHASE, MITOCHONDRIAL"/>
    <property type="match status" value="1"/>
</dbReference>
<sequence length="409" mass="43203">MLKNPKDKSPLAVIGIGVACGAGFGKEAFSDALYTAPNLFSYLSREGRETQEGHSPFIGVEIPEIQKTHLPARLERTLSLSARVAVSVVQEAWLEAGLDKYDPERIGVVVGGTALMAREQELAIAAYQDRTSFIPPRMGHIFLDTEIAAVLASTFPIRGVCETTNAASASGAAAILQAMRAIQEDRVDVCIAVGALQDISLMNLYTMRSMGAMGGASNTDCPEKACRPMSQNSDGFIYGESCAALVIERCNGTHSPYGFIAGGAAVPDGSRGPEPDSMGQQKAAQIALKQAGLTNKDIDYVNGHATGTPLGDKTEASTYQALGLDHAWINTTKSLIGHSLSAAGAIETAAVFLQMKYGKLHPCRNLDQPVDPGLKFTSTVPEQHAIKNALKFSFGFGGINTALVLTAAQ</sequence>
<dbReference type="PANTHER" id="PTHR11712">
    <property type="entry name" value="POLYKETIDE SYNTHASE-RELATED"/>
    <property type="match status" value="1"/>
</dbReference>
<dbReference type="InterPro" id="IPR014030">
    <property type="entry name" value="Ketoacyl_synth_N"/>
</dbReference>
<evidence type="ECO:0000313" key="6">
    <source>
        <dbReference type="EMBL" id="MFC3051549.1"/>
    </source>
</evidence>
<dbReference type="InterPro" id="IPR016039">
    <property type="entry name" value="Thiolase-like"/>
</dbReference>
<dbReference type="Gene3D" id="3.40.47.10">
    <property type="match status" value="2"/>
</dbReference>